<proteinExistence type="predicted"/>
<accession>A0A3G8ZEU5</accession>
<evidence type="ECO:0000313" key="2">
    <source>
        <dbReference type="Proteomes" id="UP000272316"/>
    </source>
</evidence>
<dbReference type="Proteomes" id="UP000272316">
    <property type="component" value="Chromosome"/>
</dbReference>
<protein>
    <submittedName>
        <fullName evidence="1">Uncharacterized protein</fullName>
    </submittedName>
</protein>
<gene>
    <name evidence="1" type="ORF">EIB75_10735</name>
</gene>
<reference evidence="2" key="1">
    <citation type="submission" date="2018-11" db="EMBL/GenBank/DDBJ databases">
        <title>Proposal to divide the Flavobacteriaceae and reorganize its genera based on Amino Acid Identity values calculated from whole genome sequences.</title>
        <authorList>
            <person name="Nicholson A.C."/>
            <person name="Gulvik C.A."/>
            <person name="Whitney A.M."/>
            <person name="Sheth M."/>
            <person name="Batra D."/>
            <person name="Pryor J."/>
            <person name="Bernardet J.-F."/>
            <person name="Hugo C."/>
            <person name="Kampfer P."/>
            <person name="Newman J.D."/>
            <person name="McQuiston J.R."/>
        </authorList>
    </citation>
    <scope>NUCLEOTIDE SEQUENCE [LARGE SCALE GENOMIC DNA]</scope>
    <source>
        <strain evidence="2">H6466</strain>
    </source>
</reference>
<dbReference type="KEGG" id="eva:EIB75_10735"/>
<dbReference type="RefSeq" id="WP_124986662.1">
    <property type="nucleotide sequence ID" value="NZ_CP034160.1"/>
</dbReference>
<sequence length="99" mass="11660">MWKITKHKAATGQQELQVCIKVRELEYSNITYAESLIDEFRTKLKEVKRTNNFSANLMYKATPRNPKSVEIWKLTADADFNYKMFTLDYIGESPNPFNF</sequence>
<organism evidence="1 2">
    <name type="scientific">Epilithonimonas vandammei</name>
    <dbReference type="NCBI Taxonomy" id="2487072"/>
    <lineage>
        <taxon>Bacteria</taxon>
        <taxon>Pseudomonadati</taxon>
        <taxon>Bacteroidota</taxon>
        <taxon>Flavobacteriia</taxon>
        <taxon>Flavobacteriales</taxon>
        <taxon>Weeksellaceae</taxon>
        <taxon>Chryseobacterium group</taxon>
        <taxon>Epilithonimonas</taxon>
    </lineage>
</organism>
<evidence type="ECO:0000313" key="1">
    <source>
        <dbReference type="EMBL" id="AZI55698.1"/>
    </source>
</evidence>
<dbReference type="AlphaFoldDB" id="A0A3G8ZEU5"/>
<dbReference type="EMBL" id="CP034160">
    <property type="protein sequence ID" value="AZI55698.1"/>
    <property type="molecule type" value="Genomic_DNA"/>
</dbReference>
<name>A0A3G8ZEU5_9FLAO</name>